<dbReference type="Gene3D" id="3.30.70.1290">
    <property type="entry name" value="Transposase IS200-like"/>
    <property type="match status" value="1"/>
</dbReference>
<dbReference type="Proteomes" id="UP000034772">
    <property type="component" value="Unassembled WGS sequence"/>
</dbReference>
<protein>
    <recommendedName>
        <fullName evidence="1">Transposase IS200-like domain-containing protein</fullName>
    </recommendedName>
</protein>
<dbReference type="SMART" id="SM01321">
    <property type="entry name" value="Y1_Tnp"/>
    <property type="match status" value="1"/>
</dbReference>
<dbReference type="PANTHER" id="PTHR34322:SF2">
    <property type="entry name" value="TRANSPOSASE IS200-LIKE DOMAIN-CONTAINING PROTEIN"/>
    <property type="match status" value="1"/>
</dbReference>
<dbReference type="GO" id="GO:0003677">
    <property type="term" value="F:DNA binding"/>
    <property type="evidence" value="ECO:0007669"/>
    <property type="project" value="InterPro"/>
</dbReference>
<proteinExistence type="predicted"/>
<dbReference type="PANTHER" id="PTHR34322">
    <property type="entry name" value="TRANSPOSASE, Y1_TNP DOMAIN-CONTAINING"/>
    <property type="match status" value="1"/>
</dbReference>
<comment type="caution">
    <text evidence="2">The sequence shown here is derived from an EMBL/GenBank/DDBJ whole genome shotgun (WGS) entry which is preliminary data.</text>
</comment>
<reference evidence="2 3" key="1">
    <citation type="journal article" date="2015" name="Nature">
        <title>rRNA introns, odd ribosomes, and small enigmatic genomes across a large radiation of phyla.</title>
        <authorList>
            <person name="Brown C.T."/>
            <person name="Hug L.A."/>
            <person name="Thomas B.C."/>
            <person name="Sharon I."/>
            <person name="Castelle C.J."/>
            <person name="Singh A."/>
            <person name="Wilkins M.J."/>
            <person name="Williams K.H."/>
            <person name="Banfield J.F."/>
        </authorList>
    </citation>
    <scope>NUCLEOTIDE SEQUENCE [LARGE SCALE GENOMIC DNA]</scope>
</reference>
<dbReference type="InterPro" id="IPR036515">
    <property type="entry name" value="Transposase_17_sf"/>
</dbReference>
<dbReference type="AlphaFoldDB" id="A0A0G1WBV4"/>
<feature type="domain" description="Transposase IS200-like" evidence="1">
    <location>
        <begin position="9"/>
        <end position="153"/>
    </location>
</feature>
<sequence>MPIRYMPLVTGEIYHVLNRGVAGQTIFPDVRANQRFLQLLNYYQYLEAPVKFSSFLTINRDDRETLERQLLKSGRRWVEIIAYCLMPNHFHLLVRQVADRGIFQFIRRTGISYSRYFNLRHDRFGPLLQGVFKAVRVESEEQLIHVIRYIHINPYVGMVVKKEGLADYPWSSLPDYLGLGAGEVRLVKEKLIKIGKGYLRQIMEEAEDRRRVKALGRLNLE</sequence>
<dbReference type="Pfam" id="PF01797">
    <property type="entry name" value="Y1_Tnp"/>
    <property type="match status" value="1"/>
</dbReference>
<evidence type="ECO:0000313" key="3">
    <source>
        <dbReference type="Proteomes" id="UP000034772"/>
    </source>
</evidence>
<dbReference type="GO" id="GO:0004803">
    <property type="term" value="F:transposase activity"/>
    <property type="evidence" value="ECO:0007669"/>
    <property type="project" value="InterPro"/>
</dbReference>
<dbReference type="EMBL" id="LCOZ01000009">
    <property type="protein sequence ID" value="KKU87793.1"/>
    <property type="molecule type" value="Genomic_DNA"/>
</dbReference>
<dbReference type="GO" id="GO:0006313">
    <property type="term" value="P:DNA transposition"/>
    <property type="evidence" value="ECO:0007669"/>
    <property type="project" value="InterPro"/>
</dbReference>
<dbReference type="InterPro" id="IPR002686">
    <property type="entry name" value="Transposase_17"/>
</dbReference>
<accession>A0A0G1WBV4</accession>
<gene>
    <name evidence="2" type="ORF">UY17_C0009G0010</name>
</gene>
<evidence type="ECO:0000313" key="2">
    <source>
        <dbReference type="EMBL" id="KKU87793.1"/>
    </source>
</evidence>
<name>A0A0G1WBV4_9BACT</name>
<evidence type="ECO:0000259" key="1">
    <source>
        <dbReference type="SMART" id="SM01321"/>
    </source>
</evidence>
<dbReference type="SUPFAM" id="SSF143422">
    <property type="entry name" value="Transposase IS200-like"/>
    <property type="match status" value="1"/>
</dbReference>
<organism evidence="2 3">
    <name type="scientific">Candidatus Beckwithbacteria bacterium GW2011_GWC2_47_9</name>
    <dbReference type="NCBI Taxonomy" id="1618373"/>
    <lineage>
        <taxon>Bacteria</taxon>
        <taxon>Candidatus Beckwithiibacteriota</taxon>
    </lineage>
</organism>